<sequence length="194" mass="21667">AYGNKGSGKTYTMEGAPDNRGVIYRTIEELFRMIEERKDNFVYCLKLSAVAIQNEIVIDRLNDDVATTYTSSTTVLPQIEVSNNVTKLECTHAEKQSQVIISVQVTGKNRIVDLCSIGKLHFVDLGESSHFFSKGDQTQSLSILDNILIAITQQGTDVPYCNNALASLLQDSIGNIFNNLFFYIINHYIVFISL</sequence>
<dbReference type="Proteomes" id="UP000023152">
    <property type="component" value="Unassembled WGS sequence"/>
</dbReference>
<comment type="caution">
    <text evidence="3">The sequence shown here is derived from an EMBL/GenBank/DDBJ whole genome shotgun (WGS) entry which is preliminary data.</text>
</comment>
<proteinExistence type="inferred from homology"/>
<evidence type="ECO:0000256" key="1">
    <source>
        <dbReference type="PROSITE-ProRule" id="PRU00283"/>
    </source>
</evidence>
<dbReference type="Gene3D" id="3.40.850.10">
    <property type="entry name" value="Kinesin motor domain"/>
    <property type="match status" value="2"/>
</dbReference>
<keyword evidence="4" id="KW-1185">Reference proteome</keyword>
<dbReference type="EMBL" id="ASPP01024025">
    <property type="protein sequence ID" value="ETO09510.1"/>
    <property type="molecule type" value="Genomic_DNA"/>
</dbReference>
<evidence type="ECO:0000313" key="3">
    <source>
        <dbReference type="EMBL" id="ETO09510.1"/>
    </source>
</evidence>
<dbReference type="GO" id="GO:0007018">
    <property type="term" value="P:microtubule-based movement"/>
    <property type="evidence" value="ECO:0007669"/>
    <property type="project" value="InterPro"/>
</dbReference>
<dbReference type="OrthoDB" id="123929at2759"/>
<evidence type="ECO:0000259" key="2">
    <source>
        <dbReference type="PROSITE" id="PS50067"/>
    </source>
</evidence>
<dbReference type="GO" id="GO:0008017">
    <property type="term" value="F:microtubule binding"/>
    <property type="evidence" value="ECO:0007669"/>
    <property type="project" value="InterPro"/>
</dbReference>
<keyword evidence="1" id="KW-0067">ATP-binding</keyword>
<dbReference type="InterPro" id="IPR036961">
    <property type="entry name" value="Kinesin_motor_dom_sf"/>
</dbReference>
<comment type="similarity">
    <text evidence="1">Belongs to the TRAFAC class myosin-kinesin ATPase superfamily. Kinesin family.</text>
</comment>
<dbReference type="GO" id="GO:0005524">
    <property type="term" value="F:ATP binding"/>
    <property type="evidence" value="ECO:0007669"/>
    <property type="project" value="UniProtKB-UniRule"/>
</dbReference>
<dbReference type="PANTHER" id="PTHR47972:SF28">
    <property type="entry name" value="KINESIN-LIKE PROTEIN KLP-3"/>
    <property type="match status" value="1"/>
</dbReference>
<dbReference type="InterPro" id="IPR027640">
    <property type="entry name" value="Kinesin-like_fam"/>
</dbReference>
<accession>X6M909</accession>
<dbReference type="SUPFAM" id="SSF52540">
    <property type="entry name" value="P-loop containing nucleoside triphosphate hydrolases"/>
    <property type="match status" value="1"/>
</dbReference>
<evidence type="ECO:0000313" key="4">
    <source>
        <dbReference type="Proteomes" id="UP000023152"/>
    </source>
</evidence>
<name>X6M909_RETFI</name>
<feature type="non-terminal residue" evidence="3">
    <location>
        <position position="1"/>
    </location>
</feature>
<dbReference type="PROSITE" id="PS50067">
    <property type="entry name" value="KINESIN_MOTOR_2"/>
    <property type="match status" value="1"/>
</dbReference>
<keyword evidence="1" id="KW-0547">Nucleotide-binding</keyword>
<reference evidence="3 4" key="1">
    <citation type="journal article" date="2013" name="Curr. Biol.">
        <title>The Genome of the Foraminiferan Reticulomyxa filosa.</title>
        <authorList>
            <person name="Glockner G."/>
            <person name="Hulsmann N."/>
            <person name="Schleicher M."/>
            <person name="Noegel A.A."/>
            <person name="Eichinger L."/>
            <person name="Gallinger C."/>
            <person name="Pawlowski J."/>
            <person name="Sierra R."/>
            <person name="Euteneuer U."/>
            <person name="Pillet L."/>
            <person name="Moustafa A."/>
            <person name="Platzer M."/>
            <person name="Groth M."/>
            <person name="Szafranski K."/>
            <person name="Schliwa M."/>
        </authorList>
    </citation>
    <scope>NUCLEOTIDE SEQUENCE [LARGE SCALE GENOMIC DNA]</scope>
</reference>
<dbReference type="GO" id="GO:0015630">
    <property type="term" value="C:microtubule cytoskeleton"/>
    <property type="evidence" value="ECO:0007669"/>
    <property type="project" value="TreeGrafter"/>
</dbReference>
<protein>
    <recommendedName>
        <fullName evidence="2">Kinesin motor domain-containing protein</fullName>
    </recommendedName>
</protein>
<dbReference type="InterPro" id="IPR001752">
    <property type="entry name" value="Kinesin_motor_dom"/>
</dbReference>
<organism evidence="3 4">
    <name type="scientific">Reticulomyxa filosa</name>
    <dbReference type="NCBI Taxonomy" id="46433"/>
    <lineage>
        <taxon>Eukaryota</taxon>
        <taxon>Sar</taxon>
        <taxon>Rhizaria</taxon>
        <taxon>Retaria</taxon>
        <taxon>Foraminifera</taxon>
        <taxon>Monothalamids</taxon>
        <taxon>Reticulomyxidae</taxon>
        <taxon>Reticulomyxa</taxon>
    </lineage>
</organism>
<gene>
    <name evidence="3" type="ORF">RFI_27866</name>
</gene>
<keyword evidence="1" id="KW-0505">Motor protein</keyword>
<feature type="domain" description="Kinesin motor" evidence="2">
    <location>
        <begin position="1"/>
        <end position="194"/>
    </location>
</feature>
<dbReference type="SMART" id="SM00129">
    <property type="entry name" value="KISc"/>
    <property type="match status" value="1"/>
</dbReference>
<feature type="binding site" evidence="1">
    <location>
        <begin position="3"/>
        <end position="10"/>
    </location>
    <ligand>
        <name>ATP</name>
        <dbReference type="ChEBI" id="CHEBI:30616"/>
    </ligand>
</feature>
<dbReference type="InterPro" id="IPR027417">
    <property type="entry name" value="P-loop_NTPase"/>
</dbReference>
<dbReference type="Pfam" id="PF00225">
    <property type="entry name" value="Kinesin"/>
    <property type="match status" value="1"/>
</dbReference>
<dbReference type="PANTHER" id="PTHR47972">
    <property type="entry name" value="KINESIN-LIKE PROTEIN KLP-3"/>
    <property type="match status" value="1"/>
</dbReference>
<dbReference type="AlphaFoldDB" id="X6M909"/>
<dbReference type="GO" id="GO:0003777">
    <property type="term" value="F:microtubule motor activity"/>
    <property type="evidence" value="ECO:0007669"/>
    <property type="project" value="InterPro"/>
</dbReference>